<proteinExistence type="predicted"/>
<dbReference type="Gene3D" id="2.30.110.10">
    <property type="entry name" value="Electron Transport, Fmn-binding Protein, Chain A"/>
    <property type="match status" value="1"/>
</dbReference>
<dbReference type="EMBL" id="CAMAPC010000003">
    <property type="protein sequence ID" value="CAH9052807.1"/>
    <property type="molecule type" value="Genomic_DNA"/>
</dbReference>
<dbReference type="AlphaFoldDB" id="A0A9W4QTZ7"/>
<sequence length="196" mass="22138">MYPPTHFQDNTLERILSLAQQAPLATILFQADDGSLNHAIYAPLVFDATQQIFIGHVAANNPLIAAKNSQVKILFHGPNGYLSPNHSEHLVVPTWLYANAQLTGLIEVVRDTHTKLSMINQITNHFEQAFEHPWPVNALCDAKRDTMLKHIEFFTISIQHWQGDFKLSQNKPQHVKTQIKQNLAKQGDMALAKMVD</sequence>
<gene>
    <name evidence="1" type="ORF">PSECIP111854_01046</name>
</gene>
<dbReference type="PANTHER" id="PTHR35802:SF1">
    <property type="entry name" value="PROTEASE SYNTHASE AND SPORULATION PROTEIN PAI 2"/>
    <property type="match status" value="1"/>
</dbReference>
<reference evidence="1" key="1">
    <citation type="submission" date="2022-07" db="EMBL/GenBank/DDBJ databases">
        <authorList>
            <person name="Criscuolo A."/>
        </authorList>
    </citation>
    <scope>NUCLEOTIDE SEQUENCE</scope>
    <source>
        <strain evidence="1">CIP111854</strain>
    </source>
</reference>
<dbReference type="RefSeq" id="WP_261625922.1">
    <property type="nucleotide sequence ID" value="NZ_CAMAPC010000003.1"/>
</dbReference>
<dbReference type="SUPFAM" id="SSF50475">
    <property type="entry name" value="FMN-binding split barrel"/>
    <property type="match status" value="1"/>
</dbReference>
<organism evidence="1 2">
    <name type="scientific">Pseudoalteromonas holothuriae</name>
    <dbReference type="NCBI Taxonomy" id="2963714"/>
    <lineage>
        <taxon>Bacteria</taxon>
        <taxon>Pseudomonadati</taxon>
        <taxon>Pseudomonadota</taxon>
        <taxon>Gammaproteobacteria</taxon>
        <taxon>Alteromonadales</taxon>
        <taxon>Pseudoalteromonadaceae</taxon>
        <taxon>Pseudoalteromonas</taxon>
    </lineage>
</organism>
<comment type="caution">
    <text evidence="1">The sequence shown here is derived from an EMBL/GenBank/DDBJ whole genome shotgun (WGS) entry which is preliminary data.</text>
</comment>
<accession>A0A9W4QTZ7</accession>
<protein>
    <recommendedName>
        <fullName evidence="3">Transcriptional regulator</fullName>
    </recommendedName>
</protein>
<evidence type="ECO:0000313" key="1">
    <source>
        <dbReference type="EMBL" id="CAH9052807.1"/>
    </source>
</evidence>
<dbReference type="Pfam" id="PF04299">
    <property type="entry name" value="FMN_bind_2"/>
    <property type="match status" value="1"/>
</dbReference>
<dbReference type="InterPro" id="IPR007396">
    <property type="entry name" value="TR_PAI2-type"/>
</dbReference>
<dbReference type="PANTHER" id="PTHR35802">
    <property type="entry name" value="PROTEASE SYNTHASE AND SPORULATION PROTEIN PAI 2"/>
    <property type="match status" value="1"/>
</dbReference>
<evidence type="ECO:0008006" key="3">
    <source>
        <dbReference type="Google" id="ProtNLM"/>
    </source>
</evidence>
<dbReference type="PIRSF" id="PIRSF010372">
    <property type="entry name" value="PaiB"/>
    <property type="match status" value="1"/>
</dbReference>
<evidence type="ECO:0000313" key="2">
    <source>
        <dbReference type="Proteomes" id="UP001152467"/>
    </source>
</evidence>
<dbReference type="Proteomes" id="UP001152467">
    <property type="component" value="Unassembled WGS sequence"/>
</dbReference>
<keyword evidence="2" id="KW-1185">Reference proteome</keyword>
<dbReference type="InterPro" id="IPR012349">
    <property type="entry name" value="Split_barrel_FMN-bd"/>
</dbReference>
<name>A0A9W4QTZ7_9GAMM</name>